<dbReference type="Pfam" id="PF05685">
    <property type="entry name" value="Uma2"/>
    <property type="match status" value="1"/>
</dbReference>
<sequence>MQWSEVIADTTLADLPYKIEMNEWGKIEMSPATNFHSGLQMEIAVLLRELLKDGKSYAEISIETAKNVKVADVVWASNQFLSQYGLETPYHVAPEICVEVMSPSNTEREMLMKTELYLERGAQEVWICLATGQLRFFTSAGQQTHSPLCPDFPTVIQP</sequence>
<dbReference type="InterPro" id="IPR008538">
    <property type="entry name" value="Uma2"/>
</dbReference>
<dbReference type="AlphaFoldDB" id="A0A839HL52"/>
<accession>A0A839HL52</accession>
<name>A0A839HL52_9GAMM</name>
<dbReference type="PANTHER" id="PTHR34107:SF4">
    <property type="entry name" value="SLL1222 PROTEIN"/>
    <property type="match status" value="1"/>
</dbReference>
<comment type="caution">
    <text evidence="2">The sequence shown here is derived from an EMBL/GenBank/DDBJ whole genome shotgun (WGS) entry which is preliminary data.</text>
</comment>
<dbReference type="Gene3D" id="3.90.1570.10">
    <property type="entry name" value="tt1808, chain A"/>
    <property type="match status" value="1"/>
</dbReference>
<reference evidence="2 3" key="1">
    <citation type="journal article" date="2020" name="Arch. Microbiol.">
        <title>The genome sequence of the giant phototrophic gammaproteobacterium Thiospirillum jenense gives insight into its physiological properties and phylogenetic relationships.</title>
        <authorList>
            <person name="Imhoff J.F."/>
            <person name="Meyer T.E."/>
            <person name="Kyndt J.A."/>
        </authorList>
    </citation>
    <scope>NUCLEOTIDE SEQUENCE [LARGE SCALE GENOMIC DNA]</scope>
    <source>
        <strain evidence="2 3">DSM 216</strain>
    </source>
</reference>
<dbReference type="Proteomes" id="UP000548632">
    <property type="component" value="Unassembled WGS sequence"/>
</dbReference>
<protein>
    <submittedName>
        <fullName evidence="2">Uma2 family endonuclease</fullName>
    </submittedName>
</protein>
<dbReference type="GO" id="GO:0004519">
    <property type="term" value="F:endonuclease activity"/>
    <property type="evidence" value="ECO:0007669"/>
    <property type="project" value="UniProtKB-KW"/>
</dbReference>
<organism evidence="2 3">
    <name type="scientific">Thiospirillum jenense</name>
    <dbReference type="NCBI Taxonomy" id="1653858"/>
    <lineage>
        <taxon>Bacteria</taxon>
        <taxon>Pseudomonadati</taxon>
        <taxon>Pseudomonadota</taxon>
        <taxon>Gammaproteobacteria</taxon>
        <taxon>Chromatiales</taxon>
        <taxon>Chromatiaceae</taxon>
        <taxon>Thiospirillum</taxon>
    </lineage>
</organism>
<dbReference type="RefSeq" id="WP_182584066.1">
    <property type="nucleotide sequence ID" value="NZ_JABVCQ010000018.1"/>
</dbReference>
<evidence type="ECO:0000259" key="1">
    <source>
        <dbReference type="Pfam" id="PF05685"/>
    </source>
</evidence>
<evidence type="ECO:0000313" key="2">
    <source>
        <dbReference type="EMBL" id="MBB1126442.1"/>
    </source>
</evidence>
<feature type="domain" description="Putative restriction endonuclease" evidence="1">
    <location>
        <begin position="27"/>
        <end position="142"/>
    </location>
</feature>
<dbReference type="InterPro" id="IPR011335">
    <property type="entry name" value="Restrct_endonuc-II-like"/>
</dbReference>
<dbReference type="CDD" id="cd06260">
    <property type="entry name" value="DUF820-like"/>
    <property type="match status" value="1"/>
</dbReference>
<dbReference type="InterPro" id="IPR012296">
    <property type="entry name" value="Nuclease_put_TT1808"/>
</dbReference>
<keyword evidence="2" id="KW-0255">Endonuclease</keyword>
<keyword evidence="2" id="KW-0540">Nuclease</keyword>
<evidence type="ECO:0000313" key="3">
    <source>
        <dbReference type="Proteomes" id="UP000548632"/>
    </source>
</evidence>
<dbReference type="SUPFAM" id="SSF52980">
    <property type="entry name" value="Restriction endonuclease-like"/>
    <property type="match status" value="1"/>
</dbReference>
<dbReference type="EMBL" id="JABVCQ010000018">
    <property type="protein sequence ID" value="MBB1126442.1"/>
    <property type="molecule type" value="Genomic_DNA"/>
</dbReference>
<proteinExistence type="predicted"/>
<keyword evidence="3" id="KW-1185">Reference proteome</keyword>
<gene>
    <name evidence="2" type="ORF">HUK38_09370</name>
</gene>
<dbReference type="PANTHER" id="PTHR34107">
    <property type="entry name" value="SLL0198 PROTEIN-RELATED"/>
    <property type="match status" value="1"/>
</dbReference>
<keyword evidence="2" id="KW-0378">Hydrolase</keyword>